<feature type="transmembrane region" description="Helical" evidence="1">
    <location>
        <begin position="130"/>
        <end position="148"/>
    </location>
</feature>
<proteinExistence type="predicted"/>
<organism evidence="2 3">
    <name type="scientific">Planotetraspora silvatica</name>
    <dbReference type="NCBI Taxonomy" id="234614"/>
    <lineage>
        <taxon>Bacteria</taxon>
        <taxon>Bacillati</taxon>
        <taxon>Actinomycetota</taxon>
        <taxon>Actinomycetes</taxon>
        <taxon>Streptosporangiales</taxon>
        <taxon>Streptosporangiaceae</taxon>
        <taxon>Planotetraspora</taxon>
    </lineage>
</organism>
<keyword evidence="3" id="KW-1185">Reference proteome</keyword>
<gene>
    <name evidence="2" type="ORF">Psi02_40810</name>
</gene>
<reference evidence="2" key="1">
    <citation type="submission" date="2021-01" db="EMBL/GenBank/DDBJ databases">
        <title>Whole genome shotgun sequence of Planotetraspora silvatica NBRC 100141.</title>
        <authorList>
            <person name="Komaki H."/>
            <person name="Tamura T."/>
        </authorList>
    </citation>
    <scope>NUCLEOTIDE SEQUENCE</scope>
    <source>
        <strain evidence="2">NBRC 100141</strain>
    </source>
</reference>
<feature type="transmembrane region" description="Helical" evidence="1">
    <location>
        <begin position="284"/>
        <end position="303"/>
    </location>
</feature>
<comment type="caution">
    <text evidence="2">The sequence shown here is derived from an EMBL/GenBank/DDBJ whole genome shotgun (WGS) entry which is preliminary data.</text>
</comment>
<dbReference type="EMBL" id="BOOQ01000026">
    <property type="protein sequence ID" value="GII47657.1"/>
    <property type="molecule type" value="Genomic_DNA"/>
</dbReference>
<feature type="transmembrane region" description="Helical" evidence="1">
    <location>
        <begin position="168"/>
        <end position="192"/>
    </location>
</feature>
<name>A0A8J3UMC2_9ACTN</name>
<dbReference type="AlphaFoldDB" id="A0A8J3UMC2"/>
<evidence type="ECO:0000256" key="1">
    <source>
        <dbReference type="SAM" id="Phobius"/>
    </source>
</evidence>
<keyword evidence="1" id="KW-0472">Membrane</keyword>
<accession>A0A8J3UMC2</accession>
<protein>
    <submittedName>
        <fullName evidence="2">Uncharacterized protein</fullName>
    </submittedName>
</protein>
<keyword evidence="1" id="KW-0812">Transmembrane</keyword>
<keyword evidence="1" id="KW-1133">Transmembrane helix</keyword>
<dbReference type="RefSeq" id="WP_203976369.1">
    <property type="nucleotide sequence ID" value="NZ_BAAAKY010000050.1"/>
</dbReference>
<evidence type="ECO:0000313" key="2">
    <source>
        <dbReference type="EMBL" id="GII47657.1"/>
    </source>
</evidence>
<feature type="transmembrane region" description="Helical" evidence="1">
    <location>
        <begin position="108"/>
        <end position="123"/>
    </location>
</feature>
<dbReference type="Proteomes" id="UP000644610">
    <property type="component" value="Unassembled WGS sequence"/>
</dbReference>
<sequence>MSAGTHAAPTTETPKRALARRYERLLLFYPRDYRRRFGAELVATLLDGSEPGRALPSLTESAGLIRGGFRTRATFAARGSPWRDGLHLGILVVVLADLAMLVPYAGSMPVWTGLSAAIVLAVLRGRPGLAIPLVLLVGGKVVAIALGRPWLDETLLPIFPDAIWGGRALYSVGGPVAPAAAYTVVLLGLLVLTAGDTSLKKRSWCWWAVVPLIAGTDPAGLDLAGGSPRTMARVGLEVALLLLAIWAGRLAGDPRWAVAAGTYLLTELTVLAENLSSSTRQDVAHFALLAFLTFAAIAVPYRARTQPQL</sequence>
<evidence type="ECO:0000313" key="3">
    <source>
        <dbReference type="Proteomes" id="UP000644610"/>
    </source>
</evidence>
<feature type="transmembrane region" description="Helical" evidence="1">
    <location>
        <begin position="230"/>
        <end position="248"/>
    </location>
</feature>